<keyword evidence="3 8" id="KW-0812">Transmembrane</keyword>
<dbReference type="GO" id="GO:0006629">
    <property type="term" value="P:lipid metabolic process"/>
    <property type="evidence" value="ECO:0007669"/>
    <property type="project" value="UniProtKB-KW"/>
</dbReference>
<dbReference type="AlphaFoldDB" id="A0A927F4B4"/>
<proteinExistence type="predicted"/>
<evidence type="ECO:0000313" key="11">
    <source>
        <dbReference type="Proteomes" id="UP000622317"/>
    </source>
</evidence>
<dbReference type="PANTHER" id="PTHR23063:SF52">
    <property type="entry name" value="LYSOPHOSPHATIDYLCHOLINE ACYLTRANSFERASE"/>
    <property type="match status" value="1"/>
</dbReference>
<evidence type="ECO:0000256" key="7">
    <source>
        <dbReference type="ARBA" id="ARBA00023315"/>
    </source>
</evidence>
<dbReference type="Pfam" id="PF01553">
    <property type="entry name" value="Acyltransferase"/>
    <property type="match status" value="1"/>
</dbReference>
<keyword evidence="11" id="KW-1185">Reference proteome</keyword>
<dbReference type="GO" id="GO:0016020">
    <property type="term" value="C:membrane"/>
    <property type="evidence" value="ECO:0007669"/>
    <property type="project" value="UniProtKB-SubCell"/>
</dbReference>
<keyword evidence="5" id="KW-0443">Lipid metabolism</keyword>
<comment type="caution">
    <text evidence="10">The sequence shown here is derived from an EMBL/GenBank/DDBJ whole genome shotgun (WGS) entry which is preliminary data.</text>
</comment>
<dbReference type="SMART" id="SM00563">
    <property type="entry name" value="PlsC"/>
    <property type="match status" value="1"/>
</dbReference>
<keyword evidence="6 8" id="KW-0472">Membrane</keyword>
<dbReference type="PANTHER" id="PTHR23063">
    <property type="entry name" value="PHOSPHOLIPID ACYLTRANSFERASE"/>
    <property type="match status" value="1"/>
</dbReference>
<protein>
    <submittedName>
        <fullName evidence="10">1-acyl-sn-glycerol-3-phosphate acyltransferase</fullName>
    </submittedName>
</protein>
<evidence type="ECO:0000256" key="1">
    <source>
        <dbReference type="ARBA" id="ARBA00004370"/>
    </source>
</evidence>
<dbReference type="InterPro" id="IPR002123">
    <property type="entry name" value="Plipid/glycerol_acylTrfase"/>
</dbReference>
<evidence type="ECO:0000256" key="3">
    <source>
        <dbReference type="ARBA" id="ARBA00022692"/>
    </source>
</evidence>
<evidence type="ECO:0000256" key="4">
    <source>
        <dbReference type="ARBA" id="ARBA00022989"/>
    </source>
</evidence>
<sequence>MNFFVAKLRQLGRLLGLVGVFAIAGLDFLFRVGRKPSRPERSAWLQRNAARMLKLMGFRVSVVGPVPAGGFIAPNHLSYMDIIVLASVTPQVFLSKVEVDSWPVVGSYCRMAGTLYIDRRRRSDVATKEASFSEVIEAGLNMTFFLEGTSTDGRAVLPYRASLLQPLVDNDWPITPAYLKYECEQGDVAQDVCWWGDMGFASHLLRLCKVKSVRATIVFGNQRRPGNDRKALAKELYEEVLGLSEKYRC</sequence>
<feature type="domain" description="Phospholipid/glycerol acyltransferase" evidence="9">
    <location>
        <begin position="70"/>
        <end position="182"/>
    </location>
</feature>
<evidence type="ECO:0000256" key="5">
    <source>
        <dbReference type="ARBA" id="ARBA00023098"/>
    </source>
</evidence>
<keyword evidence="7 10" id="KW-0012">Acyltransferase</keyword>
<dbReference type="Proteomes" id="UP000622317">
    <property type="component" value="Unassembled WGS sequence"/>
</dbReference>
<accession>A0A927F4B4</accession>
<evidence type="ECO:0000256" key="6">
    <source>
        <dbReference type="ARBA" id="ARBA00023136"/>
    </source>
</evidence>
<dbReference type="EMBL" id="JACYFG010000002">
    <property type="protein sequence ID" value="MBD5778149.1"/>
    <property type="molecule type" value="Genomic_DNA"/>
</dbReference>
<dbReference type="SUPFAM" id="SSF69593">
    <property type="entry name" value="Glycerol-3-phosphate (1)-acyltransferase"/>
    <property type="match status" value="1"/>
</dbReference>
<evidence type="ECO:0000313" key="10">
    <source>
        <dbReference type="EMBL" id="MBD5778149.1"/>
    </source>
</evidence>
<evidence type="ECO:0000256" key="8">
    <source>
        <dbReference type="SAM" id="Phobius"/>
    </source>
</evidence>
<keyword evidence="4 8" id="KW-1133">Transmembrane helix</keyword>
<comment type="subcellular location">
    <subcellularLocation>
        <location evidence="1">Membrane</location>
    </subcellularLocation>
</comment>
<reference evidence="10" key="1">
    <citation type="submission" date="2020-09" db="EMBL/GenBank/DDBJ databases">
        <title>Pelagicoccus enzymogenes sp. nov. with an EPS production, isolated from marine sediment.</title>
        <authorList>
            <person name="Feng X."/>
        </authorList>
    </citation>
    <scope>NUCLEOTIDE SEQUENCE</scope>
    <source>
        <strain evidence="10">NFK12</strain>
    </source>
</reference>
<organism evidence="10 11">
    <name type="scientific">Pelagicoccus enzymogenes</name>
    <dbReference type="NCBI Taxonomy" id="2773457"/>
    <lineage>
        <taxon>Bacteria</taxon>
        <taxon>Pseudomonadati</taxon>
        <taxon>Verrucomicrobiota</taxon>
        <taxon>Opitutia</taxon>
        <taxon>Puniceicoccales</taxon>
        <taxon>Pelagicoccaceae</taxon>
        <taxon>Pelagicoccus</taxon>
    </lineage>
</organism>
<feature type="transmembrane region" description="Helical" evidence="8">
    <location>
        <begin position="12"/>
        <end position="30"/>
    </location>
</feature>
<gene>
    <name evidence="10" type="ORF">IEN85_01395</name>
</gene>
<dbReference type="CDD" id="cd07989">
    <property type="entry name" value="LPLAT_AGPAT-like"/>
    <property type="match status" value="1"/>
</dbReference>
<keyword evidence="2" id="KW-0808">Transferase</keyword>
<evidence type="ECO:0000256" key="2">
    <source>
        <dbReference type="ARBA" id="ARBA00022679"/>
    </source>
</evidence>
<evidence type="ECO:0000259" key="9">
    <source>
        <dbReference type="SMART" id="SM00563"/>
    </source>
</evidence>
<name>A0A927F4B4_9BACT</name>
<dbReference type="GO" id="GO:0016746">
    <property type="term" value="F:acyltransferase activity"/>
    <property type="evidence" value="ECO:0007669"/>
    <property type="project" value="UniProtKB-KW"/>
</dbReference>
<dbReference type="RefSeq" id="WP_191615271.1">
    <property type="nucleotide sequence ID" value="NZ_JACYFG010000002.1"/>
</dbReference>